<dbReference type="InterPro" id="IPR002528">
    <property type="entry name" value="MATE_fam"/>
</dbReference>
<feature type="transmembrane region" description="Helical" evidence="15">
    <location>
        <begin position="417"/>
        <end position="435"/>
    </location>
</feature>
<reference evidence="17 18" key="1">
    <citation type="submission" date="2016-10" db="EMBL/GenBank/DDBJ databases">
        <authorList>
            <person name="de Groot N.N."/>
        </authorList>
    </citation>
    <scope>NUCLEOTIDE SEQUENCE [LARGE SCALE GENOMIC DNA]</scope>
    <source>
        <strain evidence="17 18">NLAE-zl-G419</strain>
    </source>
</reference>
<gene>
    <name evidence="16" type="ORF">DBY38_13160</name>
    <name evidence="17" type="ORF">SAMN04487885_10271</name>
</gene>
<evidence type="ECO:0000256" key="13">
    <source>
        <dbReference type="ARBA" id="ARBA00023251"/>
    </source>
</evidence>
<evidence type="ECO:0000256" key="15">
    <source>
        <dbReference type="SAM" id="Phobius"/>
    </source>
</evidence>
<accession>A0A1I2JIC8</accession>
<dbReference type="GO" id="GO:0046677">
    <property type="term" value="P:response to antibiotic"/>
    <property type="evidence" value="ECO:0007669"/>
    <property type="project" value="UniProtKB-KW"/>
</dbReference>
<dbReference type="CDD" id="cd13143">
    <property type="entry name" value="MATE_MepA_like"/>
    <property type="match status" value="1"/>
</dbReference>
<dbReference type="PANTHER" id="PTHR43298:SF2">
    <property type="entry name" value="FMN_FAD EXPORTER YEEO-RELATED"/>
    <property type="match status" value="1"/>
</dbReference>
<evidence type="ECO:0000313" key="19">
    <source>
        <dbReference type="Proteomes" id="UP000246114"/>
    </source>
</evidence>
<comment type="subcellular location">
    <subcellularLocation>
        <location evidence="2">Cell membrane</location>
        <topology evidence="2">Multi-pass membrane protein</topology>
    </subcellularLocation>
</comment>
<reference evidence="16 19" key="2">
    <citation type="submission" date="2018-03" db="EMBL/GenBank/DDBJ databases">
        <title>The uncultured portion of the human microbiome is neutrally assembled.</title>
        <authorList>
            <person name="Jeraldo P."/>
            <person name="Boardman L."/>
            <person name="White B.A."/>
            <person name="Nelson H."/>
            <person name="Goldenfeld N."/>
            <person name="Chia N."/>
        </authorList>
    </citation>
    <scope>NUCLEOTIDE SEQUENCE [LARGE SCALE GENOMIC DNA]</scope>
    <source>
        <strain evidence="16">CIM:MAG 903</strain>
    </source>
</reference>
<dbReference type="GeneID" id="90544375"/>
<evidence type="ECO:0000256" key="10">
    <source>
        <dbReference type="ARBA" id="ARBA00022989"/>
    </source>
</evidence>
<feature type="transmembrane region" description="Helical" evidence="15">
    <location>
        <begin position="95"/>
        <end position="117"/>
    </location>
</feature>
<keyword evidence="7" id="KW-0050">Antiport</keyword>
<feature type="transmembrane region" description="Helical" evidence="15">
    <location>
        <begin position="391"/>
        <end position="411"/>
    </location>
</feature>
<protein>
    <recommendedName>
        <fullName evidence="5">Multidrug export protein MepA</fullName>
    </recommendedName>
    <alternativeName>
        <fullName evidence="14">Multidrug-efflux transporter</fullName>
    </alternativeName>
    <alternativeName>
        <fullName evidence="4">Probable multidrug resistance protein NorM</fullName>
    </alternativeName>
</protein>
<comment type="similarity">
    <text evidence="3">Belongs to the multi antimicrobial extrusion (MATE) (TC 2.A.66.1) family. MepA subfamily.</text>
</comment>
<evidence type="ECO:0000256" key="9">
    <source>
        <dbReference type="ARBA" id="ARBA00022692"/>
    </source>
</evidence>
<dbReference type="NCBIfam" id="TIGR00797">
    <property type="entry name" value="matE"/>
    <property type="match status" value="1"/>
</dbReference>
<proteinExistence type="inferred from homology"/>
<feature type="transmembrane region" description="Helical" evidence="15">
    <location>
        <begin position="137"/>
        <end position="157"/>
    </location>
</feature>
<dbReference type="EMBL" id="QAMZ01000053">
    <property type="protein sequence ID" value="PWL51886.1"/>
    <property type="molecule type" value="Genomic_DNA"/>
</dbReference>
<evidence type="ECO:0000313" key="16">
    <source>
        <dbReference type="EMBL" id="PWL51886.1"/>
    </source>
</evidence>
<comment type="function">
    <text evidence="1">Multidrug efflux pump.</text>
</comment>
<name>A0A1I2JIC8_9CLOT</name>
<dbReference type="AlphaFoldDB" id="A0A1I2JIC8"/>
<evidence type="ECO:0000256" key="11">
    <source>
        <dbReference type="ARBA" id="ARBA00023065"/>
    </source>
</evidence>
<keyword evidence="8" id="KW-1003">Cell membrane</keyword>
<feature type="transmembrane region" description="Helical" evidence="15">
    <location>
        <begin position="237"/>
        <end position="259"/>
    </location>
</feature>
<feature type="transmembrane region" description="Helical" evidence="15">
    <location>
        <begin position="196"/>
        <end position="216"/>
    </location>
</feature>
<evidence type="ECO:0000256" key="12">
    <source>
        <dbReference type="ARBA" id="ARBA00023136"/>
    </source>
</evidence>
<dbReference type="OrthoDB" id="9811110at2"/>
<feature type="transmembrane region" description="Helical" evidence="15">
    <location>
        <begin position="358"/>
        <end position="379"/>
    </location>
</feature>
<evidence type="ECO:0000256" key="4">
    <source>
        <dbReference type="ARBA" id="ARBA00020268"/>
    </source>
</evidence>
<sequence length="458" mass="50716">MGIDSKIFSEGRISKVLWKFALPAIISLLVSELYNMVDTFFVGRHVGANAIGALTIAFPIQRLLSSIAMLISIGTSTAVARYLGEKNYDELKKTISTALALTIVFLVILPLGIYMFLEPILIKMGASSVIYPLARDYVSIVLLGGIFQALTFVMCFIMNSLGNTRVTLYTNSMGATINVIIDFMLVGQLFMGVKGAAIATVISQIVAFIFATIQFWKIKDQLHLKLSFKINFSIAKLIIAVGFSTFVIEISDAVVAVLLNNLLSNSGGDEAIIIVGVITKVSMFMYITILGIASAMQPIVAFNYGARNFKRIKDTVKSAIKSATIASFAMWAIMMIFTKQIIGSFLLEIQFLDDAVRAFRICISLFPLIGLYYIAMYYYQAMGEAKMSFLLSIYRQIVIFIPLVIVFVALWQVEGAWATYPVTDIIASITGVIYIRKANRDIEEEQISYEKMKHVVNA</sequence>
<evidence type="ECO:0000313" key="18">
    <source>
        <dbReference type="Proteomes" id="UP000182135"/>
    </source>
</evidence>
<organism evidence="17 18">
    <name type="scientific">Clostridium cadaveris</name>
    <dbReference type="NCBI Taxonomy" id="1529"/>
    <lineage>
        <taxon>Bacteria</taxon>
        <taxon>Bacillati</taxon>
        <taxon>Bacillota</taxon>
        <taxon>Clostridia</taxon>
        <taxon>Eubacteriales</taxon>
        <taxon>Clostridiaceae</taxon>
        <taxon>Clostridium</taxon>
    </lineage>
</organism>
<evidence type="ECO:0000256" key="3">
    <source>
        <dbReference type="ARBA" id="ARBA00008417"/>
    </source>
</evidence>
<evidence type="ECO:0000256" key="7">
    <source>
        <dbReference type="ARBA" id="ARBA00022449"/>
    </source>
</evidence>
<evidence type="ECO:0000256" key="6">
    <source>
        <dbReference type="ARBA" id="ARBA00022448"/>
    </source>
</evidence>
<feature type="transmembrane region" description="Helical" evidence="15">
    <location>
        <begin position="271"/>
        <end position="304"/>
    </location>
</feature>
<evidence type="ECO:0000256" key="1">
    <source>
        <dbReference type="ARBA" id="ARBA00003408"/>
    </source>
</evidence>
<evidence type="ECO:0000256" key="2">
    <source>
        <dbReference type="ARBA" id="ARBA00004651"/>
    </source>
</evidence>
<keyword evidence="13" id="KW-0046">Antibiotic resistance</keyword>
<dbReference type="eggNOG" id="COG0534">
    <property type="taxonomic scope" value="Bacteria"/>
</dbReference>
<dbReference type="InterPro" id="IPR045070">
    <property type="entry name" value="MATE_MepA-like"/>
</dbReference>
<dbReference type="PANTHER" id="PTHR43298">
    <property type="entry name" value="MULTIDRUG RESISTANCE PROTEIN NORM-RELATED"/>
    <property type="match status" value="1"/>
</dbReference>
<dbReference type="PIRSF" id="PIRSF006603">
    <property type="entry name" value="DinF"/>
    <property type="match status" value="1"/>
</dbReference>
<evidence type="ECO:0000256" key="8">
    <source>
        <dbReference type="ARBA" id="ARBA00022475"/>
    </source>
</evidence>
<dbReference type="EMBL" id="FOOE01000002">
    <property type="protein sequence ID" value="SFF54019.1"/>
    <property type="molecule type" value="Genomic_DNA"/>
</dbReference>
<feature type="transmembrane region" description="Helical" evidence="15">
    <location>
        <begin position="16"/>
        <end position="34"/>
    </location>
</feature>
<feature type="transmembrane region" description="Helical" evidence="15">
    <location>
        <begin position="325"/>
        <end position="346"/>
    </location>
</feature>
<feature type="transmembrane region" description="Helical" evidence="15">
    <location>
        <begin position="63"/>
        <end position="83"/>
    </location>
</feature>
<dbReference type="GO" id="GO:0006811">
    <property type="term" value="P:monoatomic ion transport"/>
    <property type="evidence" value="ECO:0007669"/>
    <property type="project" value="UniProtKB-KW"/>
</dbReference>
<keyword evidence="9 15" id="KW-0812">Transmembrane</keyword>
<evidence type="ECO:0000256" key="5">
    <source>
        <dbReference type="ARBA" id="ARBA00022106"/>
    </source>
</evidence>
<keyword evidence="18" id="KW-1185">Reference proteome</keyword>
<dbReference type="STRING" id="1529.SAMN04487885_10271"/>
<dbReference type="GO" id="GO:0005886">
    <property type="term" value="C:plasma membrane"/>
    <property type="evidence" value="ECO:0007669"/>
    <property type="project" value="UniProtKB-SubCell"/>
</dbReference>
<keyword evidence="10 15" id="KW-1133">Transmembrane helix</keyword>
<dbReference type="InterPro" id="IPR048279">
    <property type="entry name" value="MdtK-like"/>
</dbReference>
<dbReference type="Pfam" id="PF01554">
    <property type="entry name" value="MatE"/>
    <property type="match status" value="2"/>
</dbReference>
<dbReference type="Proteomes" id="UP000246114">
    <property type="component" value="Unassembled WGS sequence"/>
</dbReference>
<keyword evidence="11" id="KW-0406">Ion transport</keyword>
<dbReference type="InterPro" id="IPR050222">
    <property type="entry name" value="MATE_MdtK"/>
</dbReference>
<evidence type="ECO:0000313" key="17">
    <source>
        <dbReference type="EMBL" id="SFF54019.1"/>
    </source>
</evidence>
<keyword evidence="12 15" id="KW-0472">Membrane</keyword>
<dbReference type="RefSeq" id="WP_027637918.1">
    <property type="nucleotide sequence ID" value="NZ_BAAACD010000024.1"/>
</dbReference>
<dbReference type="Proteomes" id="UP000182135">
    <property type="component" value="Unassembled WGS sequence"/>
</dbReference>
<feature type="transmembrane region" description="Helical" evidence="15">
    <location>
        <begin position="169"/>
        <end position="190"/>
    </location>
</feature>
<keyword evidence="6" id="KW-0813">Transport</keyword>
<dbReference type="GO" id="GO:0015297">
    <property type="term" value="F:antiporter activity"/>
    <property type="evidence" value="ECO:0007669"/>
    <property type="project" value="UniProtKB-KW"/>
</dbReference>
<dbReference type="GO" id="GO:0042910">
    <property type="term" value="F:xenobiotic transmembrane transporter activity"/>
    <property type="evidence" value="ECO:0007669"/>
    <property type="project" value="InterPro"/>
</dbReference>
<evidence type="ECO:0000256" key="14">
    <source>
        <dbReference type="ARBA" id="ARBA00031636"/>
    </source>
</evidence>